<accession>A0A8J2TWN3</accession>
<organism evidence="1 2">
    <name type="scientific">Sediminivirga luteola</name>
    <dbReference type="NCBI Taxonomy" id="1774748"/>
    <lineage>
        <taxon>Bacteria</taxon>
        <taxon>Bacillati</taxon>
        <taxon>Actinomycetota</taxon>
        <taxon>Actinomycetes</taxon>
        <taxon>Micrococcales</taxon>
        <taxon>Brevibacteriaceae</taxon>
        <taxon>Sediminivirga</taxon>
    </lineage>
</organism>
<comment type="caution">
    <text evidence="1">The sequence shown here is derived from an EMBL/GenBank/DDBJ whole genome shotgun (WGS) entry which is preliminary data.</text>
</comment>
<protein>
    <submittedName>
        <fullName evidence="1">Uncharacterized protein</fullName>
    </submittedName>
</protein>
<dbReference type="AlphaFoldDB" id="A0A8J2TWN3"/>
<dbReference type="Pfam" id="PF18963">
    <property type="entry name" value="DUF5703"/>
    <property type="match status" value="1"/>
</dbReference>
<sequence length="65" mass="7903">MKRRPSEYQYRKVAFSRTVDRDDAREQLTDAAEYGRWELARTQVSVDGKRTVWLRRKIIRMQRTA</sequence>
<evidence type="ECO:0000313" key="2">
    <source>
        <dbReference type="Proteomes" id="UP000616114"/>
    </source>
</evidence>
<dbReference type="InterPro" id="IPR043758">
    <property type="entry name" value="DUF5703"/>
</dbReference>
<reference evidence="1" key="1">
    <citation type="journal article" date="2014" name="Int. J. Syst. Evol. Microbiol.">
        <title>Complete genome sequence of Corynebacterium casei LMG S-19264T (=DSM 44701T), isolated from a smear-ripened cheese.</title>
        <authorList>
            <consortium name="US DOE Joint Genome Institute (JGI-PGF)"/>
            <person name="Walter F."/>
            <person name="Albersmeier A."/>
            <person name="Kalinowski J."/>
            <person name="Ruckert C."/>
        </authorList>
    </citation>
    <scope>NUCLEOTIDE SEQUENCE</scope>
    <source>
        <strain evidence="1">CGMCC 1.12785</strain>
    </source>
</reference>
<gene>
    <name evidence="1" type="ORF">GCM10011333_09470</name>
</gene>
<reference evidence="1" key="2">
    <citation type="submission" date="2020-09" db="EMBL/GenBank/DDBJ databases">
        <authorList>
            <person name="Sun Q."/>
            <person name="Zhou Y."/>
        </authorList>
    </citation>
    <scope>NUCLEOTIDE SEQUENCE</scope>
    <source>
        <strain evidence="1">CGMCC 1.12785</strain>
    </source>
</reference>
<proteinExistence type="predicted"/>
<dbReference type="RefSeq" id="WP_229744935.1">
    <property type="nucleotide sequence ID" value="NZ_BMFY01000003.1"/>
</dbReference>
<dbReference type="EMBL" id="BMFY01000003">
    <property type="protein sequence ID" value="GGA08661.1"/>
    <property type="molecule type" value="Genomic_DNA"/>
</dbReference>
<keyword evidence="2" id="KW-1185">Reference proteome</keyword>
<dbReference type="Proteomes" id="UP000616114">
    <property type="component" value="Unassembled WGS sequence"/>
</dbReference>
<name>A0A8J2TWN3_9MICO</name>
<evidence type="ECO:0000313" key="1">
    <source>
        <dbReference type="EMBL" id="GGA08661.1"/>
    </source>
</evidence>